<dbReference type="InterPro" id="IPR002645">
    <property type="entry name" value="STAS_dom"/>
</dbReference>
<evidence type="ECO:0000256" key="3">
    <source>
        <dbReference type="SAM" id="MobiDB-lite"/>
    </source>
</evidence>
<dbReference type="GO" id="GO:0043856">
    <property type="term" value="F:anti-sigma factor antagonist activity"/>
    <property type="evidence" value="ECO:0007669"/>
    <property type="project" value="InterPro"/>
</dbReference>
<gene>
    <name evidence="5" type="ORF">ENL21_04250</name>
</gene>
<name>A0A7V5H334_CALAY</name>
<dbReference type="NCBIfam" id="TIGR00377">
    <property type="entry name" value="ant_ant_sig"/>
    <property type="match status" value="1"/>
</dbReference>
<evidence type="ECO:0000259" key="4">
    <source>
        <dbReference type="PROSITE" id="PS50801"/>
    </source>
</evidence>
<dbReference type="InterPro" id="IPR036513">
    <property type="entry name" value="STAS_dom_sf"/>
</dbReference>
<accession>A0A7V5H334</accession>
<proteinExistence type="inferred from homology"/>
<dbReference type="Gene3D" id="3.30.750.24">
    <property type="entry name" value="STAS domain"/>
    <property type="match status" value="1"/>
</dbReference>
<organism evidence="5">
    <name type="scientific">Caldithrix abyssi</name>
    <dbReference type="NCBI Taxonomy" id="187145"/>
    <lineage>
        <taxon>Bacteria</taxon>
        <taxon>Pseudomonadati</taxon>
        <taxon>Calditrichota</taxon>
        <taxon>Calditrichia</taxon>
        <taxon>Calditrichales</taxon>
        <taxon>Calditrichaceae</taxon>
        <taxon>Caldithrix</taxon>
    </lineage>
</organism>
<dbReference type="PANTHER" id="PTHR33495">
    <property type="entry name" value="ANTI-SIGMA FACTOR ANTAGONIST TM_1081-RELATED-RELATED"/>
    <property type="match status" value="1"/>
</dbReference>
<dbReference type="Proteomes" id="UP000886111">
    <property type="component" value="Unassembled WGS sequence"/>
</dbReference>
<evidence type="ECO:0000256" key="2">
    <source>
        <dbReference type="RuleBase" id="RU003749"/>
    </source>
</evidence>
<comment type="similarity">
    <text evidence="1 2">Belongs to the anti-sigma-factor antagonist family.</text>
</comment>
<reference evidence="5" key="1">
    <citation type="journal article" date="2020" name="mSystems">
        <title>Genome- and Community-Level Interaction Insights into Carbon Utilization and Element Cycling Functions of Hydrothermarchaeota in Hydrothermal Sediment.</title>
        <authorList>
            <person name="Zhou Z."/>
            <person name="Liu Y."/>
            <person name="Xu W."/>
            <person name="Pan J."/>
            <person name="Luo Z.H."/>
            <person name="Li M."/>
        </authorList>
    </citation>
    <scope>NUCLEOTIDE SEQUENCE [LARGE SCALE GENOMIC DNA]</scope>
    <source>
        <strain evidence="5">HyVt-76</strain>
    </source>
</reference>
<feature type="region of interest" description="Disordered" evidence="3">
    <location>
        <begin position="121"/>
        <end position="148"/>
    </location>
</feature>
<evidence type="ECO:0000256" key="1">
    <source>
        <dbReference type="ARBA" id="ARBA00009013"/>
    </source>
</evidence>
<feature type="domain" description="STAS" evidence="4">
    <location>
        <begin position="7"/>
        <end position="116"/>
    </location>
</feature>
<dbReference type="Pfam" id="PF01740">
    <property type="entry name" value="STAS"/>
    <property type="match status" value="1"/>
</dbReference>
<dbReference type="CDD" id="cd07043">
    <property type="entry name" value="STAS_anti-anti-sigma_factors"/>
    <property type="match status" value="1"/>
</dbReference>
<dbReference type="SUPFAM" id="SSF52091">
    <property type="entry name" value="SpoIIaa-like"/>
    <property type="match status" value="1"/>
</dbReference>
<evidence type="ECO:0000313" key="5">
    <source>
        <dbReference type="EMBL" id="HHE54969.1"/>
    </source>
</evidence>
<dbReference type="EMBL" id="DRTD01000317">
    <property type="protein sequence ID" value="HHE54969.1"/>
    <property type="molecule type" value="Genomic_DNA"/>
</dbReference>
<dbReference type="AlphaFoldDB" id="A0A7V5H334"/>
<dbReference type="PROSITE" id="PS50801">
    <property type="entry name" value="STAS"/>
    <property type="match status" value="1"/>
</dbReference>
<protein>
    <recommendedName>
        <fullName evidence="2">Anti-sigma factor antagonist</fullName>
    </recommendedName>
</protein>
<comment type="caution">
    <text evidence="5">The sequence shown here is derived from an EMBL/GenBank/DDBJ whole genome shotgun (WGS) entry which is preliminary data.</text>
</comment>
<dbReference type="InterPro" id="IPR003658">
    <property type="entry name" value="Anti-sigma_ant"/>
</dbReference>
<sequence length="234" mass="26037">MEGIQVSTEVAGSRNHISIIKVGGYIDTTTASELERALDSLLKQGRFNIIVDLGNVDYISSAGWGIFISEIKSIRENGGDLKLVRMVPDVYEIFELLEFHHILDVYDSIDEAINKFEMVESGEPAAKQPKSQTKPEPGPTRPATASEPVRQTAAQQAVEKQEEQTVDLANLSLEDKIKEIVKEDPGLGAYGIKKQLKTEKYGFTKVGWFKVRSILAKLDLNSKSKRYQFAMSSN</sequence>